<accession>A0A9P6WHR6</accession>
<evidence type="ECO:0000313" key="1">
    <source>
        <dbReference type="EMBL" id="KAG0686317.1"/>
    </source>
</evidence>
<protein>
    <submittedName>
        <fullName evidence="1">Uncharacterized protein</fullName>
    </submittedName>
</protein>
<proteinExistence type="predicted"/>
<dbReference type="AlphaFoldDB" id="A0A9P6WHR6"/>
<dbReference type="EMBL" id="PUHW01000609">
    <property type="protein sequence ID" value="KAG0686317.1"/>
    <property type="molecule type" value="Genomic_DNA"/>
</dbReference>
<feature type="non-terminal residue" evidence="1">
    <location>
        <position position="61"/>
    </location>
</feature>
<gene>
    <name evidence="1" type="ORF">C6P40_004485</name>
</gene>
<sequence>MTEEKFSEKETSSNLSNNKLVTVFSNTFKSTKSQTSEDEEISNILKEDPETLAENLKLNKK</sequence>
<comment type="caution">
    <text evidence="1">The sequence shown here is derived from an EMBL/GenBank/DDBJ whole genome shotgun (WGS) entry which is preliminary data.</text>
</comment>
<name>A0A9P6WHR6_9ASCO</name>
<organism evidence="1 2">
    <name type="scientific">Pichia californica</name>
    <dbReference type="NCBI Taxonomy" id="460514"/>
    <lineage>
        <taxon>Eukaryota</taxon>
        <taxon>Fungi</taxon>
        <taxon>Dikarya</taxon>
        <taxon>Ascomycota</taxon>
        <taxon>Saccharomycotina</taxon>
        <taxon>Pichiomycetes</taxon>
        <taxon>Pichiales</taxon>
        <taxon>Pichiaceae</taxon>
        <taxon>Pichia</taxon>
    </lineage>
</organism>
<dbReference type="Proteomes" id="UP000697127">
    <property type="component" value="Unassembled WGS sequence"/>
</dbReference>
<reference evidence="1" key="1">
    <citation type="submission" date="2020-11" db="EMBL/GenBank/DDBJ databases">
        <title>Kefir isolates.</title>
        <authorList>
            <person name="Marcisauskas S."/>
            <person name="Kim Y."/>
            <person name="Blasche S."/>
        </authorList>
    </citation>
    <scope>NUCLEOTIDE SEQUENCE</scope>
    <source>
        <strain evidence="1">Olga-1</strain>
    </source>
</reference>
<evidence type="ECO:0000313" key="2">
    <source>
        <dbReference type="Proteomes" id="UP000697127"/>
    </source>
</evidence>
<keyword evidence="2" id="KW-1185">Reference proteome</keyword>